<feature type="non-terminal residue" evidence="2">
    <location>
        <position position="1"/>
    </location>
</feature>
<protein>
    <submittedName>
        <fullName evidence="2">Uncharacterized protein</fullName>
    </submittedName>
</protein>
<sequence length="94" mass="10527">YPNRFVRRAVFPAPPASPATPAAPATPGTPPITDRCRRSLLCELYSDKHYNMSSPDHAQLSPSCARLRCGDPQTLVKMLTWIFKQQSDRRNSLT</sequence>
<feature type="region of interest" description="Disordered" evidence="1">
    <location>
        <begin position="10"/>
        <end position="33"/>
    </location>
</feature>
<dbReference type="EMBL" id="JAHIBW010000018">
    <property type="protein sequence ID" value="KAG7301929.1"/>
    <property type="molecule type" value="Genomic_DNA"/>
</dbReference>
<keyword evidence="3" id="KW-1185">Reference proteome</keyword>
<gene>
    <name evidence="2" type="ORF">JYU34_013348</name>
</gene>
<organism evidence="2 3">
    <name type="scientific">Plutella xylostella</name>
    <name type="common">Diamondback moth</name>
    <name type="synonym">Plutella maculipennis</name>
    <dbReference type="NCBI Taxonomy" id="51655"/>
    <lineage>
        <taxon>Eukaryota</taxon>
        <taxon>Metazoa</taxon>
        <taxon>Ecdysozoa</taxon>
        <taxon>Arthropoda</taxon>
        <taxon>Hexapoda</taxon>
        <taxon>Insecta</taxon>
        <taxon>Pterygota</taxon>
        <taxon>Neoptera</taxon>
        <taxon>Endopterygota</taxon>
        <taxon>Lepidoptera</taxon>
        <taxon>Glossata</taxon>
        <taxon>Ditrysia</taxon>
        <taxon>Yponomeutoidea</taxon>
        <taxon>Plutellidae</taxon>
        <taxon>Plutella</taxon>
    </lineage>
</organism>
<dbReference type="Proteomes" id="UP000823941">
    <property type="component" value="Chromosome 18"/>
</dbReference>
<name>A0ABQ7Q9W1_PLUXY</name>
<reference evidence="2 3" key="1">
    <citation type="submission" date="2021-06" db="EMBL/GenBank/DDBJ databases">
        <title>A haploid diamondback moth (Plutella xylostella L.) genome assembly resolves 31 chromosomes and identifies a diamide resistance mutation.</title>
        <authorList>
            <person name="Ward C.M."/>
            <person name="Perry K.D."/>
            <person name="Baker G."/>
            <person name="Powis K."/>
            <person name="Heckel D.G."/>
            <person name="Baxter S.W."/>
        </authorList>
    </citation>
    <scope>NUCLEOTIDE SEQUENCE [LARGE SCALE GENOMIC DNA]</scope>
    <source>
        <strain evidence="2 3">LV</strain>
        <tissue evidence="2">Single pupa</tissue>
    </source>
</reference>
<accession>A0ABQ7Q9W1</accession>
<evidence type="ECO:0000313" key="3">
    <source>
        <dbReference type="Proteomes" id="UP000823941"/>
    </source>
</evidence>
<evidence type="ECO:0000313" key="2">
    <source>
        <dbReference type="EMBL" id="KAG7301929.1"/>
    </source>
</evidence>
<comment type="caution">
    <text evidence="2">The sequence shown here is derived from an EMBL/GenBank/DDBJ whole genome shotgun (WGS) entry which is preliminary data.</text>
</comment>
<evidence type="ECO:0000256" key="1">
    <source>
        <dbReference type="SAM" id="MobiDB-lite"/>
    </source>
</evidence>
<proteinExistence type="predicted"/>